<reference evidence="1" key="1">
    <citation type="journal article" date="2020" name="Nature">
        <title>Giant virus diversity and host interactions through global metagenomics.</title>
        <authorList>
            <person name="Schulz F."/>
            <person name="Roux S."/>
            <person name="Paez-Espino D."/>
            <person name="Jungbluth S."/>
            <person name="Walsh D.A."/>
            <person name="Denef V.J."/>
            <person name="McMahon K.D."/>
            <person name="Konstantinidis K.T."/>
            <person name="Eloe-Fadrosh E.A."/>
            <person name="Kyrpides N.C."/>
            <person name="Woyke T."/>
        </authorList>
    </citation>
    <scope>NUCLEOTIDE SEQUENCE</scope>
    <source>
        <strain evidence="1">GVMAG-M-3300025860-12</strain>
    </source>
</reference>
<accession>A0A6C0J6F4</accession>
<dbReference type="AlphaFoldDB" id="A0A6C0J6F4"/>
<evidence type="ECO:0000313" key="1">
    <source>
        <dbReference type="EMBL" id="QHU00351.1"/>
    </source>
</evidence>
<sequence length="194" mass="22083">MLSSSPTGNVLTQPCLVVCEFWQPEPGCTSSDGTTIIEFYKFGPEFDPDTIPQIFEVIKKDDQDEFMKHYCIEPGQSLWTQGFGNACLSCCSGYSKTNFFFDIKDARPVGQHGDDEYFESREHTYTVMLEQAVEYISNAPIEEPDEVGRSLTDQEIQMIDELGREILKASAEHHFSDIPLIQKKIAEIQKVMFE</sequence>
<protein>
    <submittedName>
        <fullName evidence="1">Uncharacterized protein</fullName>
    </submittedName>
</protein>
<proteinExistence type="predicted"/>
<dbReference type="EMBL" id="MN740326">
    <property type="protein sequence ID" value="QHU00351.1"/>
    <property type="molecule type" value="Genomic_DNA"/>
</dbReference>
<name>A0A6C0J6F4_9ZZZZ</name>
<organism evidence="1">
    <name type="scientific">viral metagenome</name>
    <dbReference type="NCBI Taxonomy" id="1070528"/>
    <lineage>
        <taxon>unclassified sequences</taxon>
        <taxon>metagenomes</taxon>
        <taxon>organismal metagenomes</taxon>
    </lineage>
</organism>